<reference evidence="3 4" key="1">
    <citation type="submission" date="2019-07" db="EMBL/GenBank/DDBJ databases">
        <title>Genomic Encyclopedia of Type Strains, Phase I: the one thousand microbial genomes (KMG-I) project.</title>
        <authorList>
            <person name="Kyrpides N."/>
        </authorList>
    </citation>
    <scope>NUCLEOTIDE SEQUENCE [LARGE SCALE GENOMIC DNA]</scope>
    <source>
        <strain evidence="3 4">DSM 13558</strain>
    </source>
</reference>
<dbReference type="PANTHER" id="PTHR10201:SF323">
    <property type="entry name" value="MATRIX METALLOPROTEINASE-21"/>
    <property type="match status" value="1"/>
</dbReference>
<dbReference type="Proteomes" id="UP000315343">
    <property type="component" value="Unassembled WGS sequence"/>
</dbReference>
<dbReference type="Gene3D" id="1.10.101.10">
    <property type="entry name" value="PGBD-like superfamily/PGBD"/>
    <property type="match status" value="2"/>
</dbReference>
<dbReference type="Pfam" id="PF01471">
    <property type="entry name" value="PG_binding_1"/>
    <property type="match status" value="2"/>
</dbReference>
<accession>A0A562J1C2</accession>
<comment type="caution">
    <text evidence="3">The sequence shown here is derived from an EMBL/GenBank/DDBJ whole genome shotgun (WGS) entry which is preliminary data.</text>
</comment>
<dbReference type="SUPFAM" id="SSF47090">
    <property type="entry name" value="PGBD-like"/>
    <property type="match status" value="2"/>
</dbReference>
<proteinExistence type="predicted"/>
<keyword evidence="4" id="KW-1185">Reference proteome</keyword>
<evidence type="ECO:0000313" key="3">
    <source>
        <dbReference type="EMBL" id="TWH76910.1"/>
    </source>
</evidence>
<dbReference type="InterPro" id="IPR036365">
    <property type="entry name" value="PGBD-like_sf"/>
</dbReference>
<dbReference type="EMBL" id="VLKH01000015">
    <property type="protein sequence ID" value="TWH76910.1"/>
    <property type="molecule type" value="Genomic_DNA"/>
</dbReference>
<evidence type="ECO:0000313" key="4">
    <source>
        <dbReference type="Proteomes" id="UP000315343"/>
    </source>
</evidence>
<feature type="domain" description="Peptidoglycan binding-like" evidence="2">
    <location>
        <begin position="105"/>
        <end position="165"/>
    </location>
</feature>
<dbReference type="InterPro" id="IPR036366">
    <property type="entry name" value="PGBDSf"/>
</dbReference>
<dbReference type="InterPro" id="IPR002477">
    <property type="entry name" value="Peptidoglycan-bd-like"/>
</dbReference>
<evidence type="ECO:0000259" key="2">
    <source>
        <dbReference type="Pfam" id="PF01471"/>
    </source>
</evidence>
<dbReference type="PANTHER" id="PTHR10201">
    <property type="entry name" value="MATRIX METALLOPROTEINASE"/>
    <property type="match status" value="1"/>
</dbReference>
<organism evidence="3 4">
    <name type="scientific">Sedimentibacter saalensis</name>
    <dbReference type="NCBI Taxonomy" id="130788"/>
    <lineage>
        <taxon>Bacteria</taxon>
        <taxon>Bacillati</taxon>
        <taxon>Bacillota</taxon>
        <taxon>Tissierellia</taxon>
        <taxon>Sedimentibacter</taxon>
    </lineage>
</organism>
<keyword evidence="3" id="KW-0378">Hydrolase</keyword>
<gene>
    <name evidence="3" type="ORF">LY60_03538</name>
</gene>
<dbReference type="AlphaFoldDB" id="A0A562J1C2"/>
<dbReference type="GO" id="GO:0008237">
    <property type="term" value="F:metallopeptidase activity"/>
    <property type="evidence" value="ECO:0007669"/>
    <property type="project" value="UniProtKB-KW"/>
</dbReference>
<feature type="domain" description="Peptidoglycan binding-like" evidence="2">
    <location>
        <begin position="13"/>
        <end position="72"/>
    </location>
</feature>
<protein>
    <submittedName>
        <fullName evidence="3">Peptidoglycan hydrolase-like protein with peptidoglycan-binding domain</fullName>
    </submittedName>
</protein>
<dbReference type="RefSeq" id="WP_145086826.1">
    <property type="nucleotide sequence ID" value="NZ_JBCFAR010000016.1"/>
</dbReference>
<keyword evidence="1" id="KW-0645">Protease</keyword>
<sequence length="178" mass="20854">MIYNNFNQEGETSAITEIQQYLRNISYSNPEIPRIDLSGAYDAQTKKAVENFQRFSGLPVTGRVDYSTWKAIVRENSLHLKSKEMPYKLPCRSFDFGNIKIGYSGDIVYVLKIMLNNFCRKYKNYKKIEINDKYDHETEEAVKEFQKISMLPVTGIVDKETWNTMVSIYSTCKLYDYK</sequence>
<name>A0A562J1C2_9FIRM</name>
<evidence type="ECO:0000256" key="1">
    <source>
        <dbReference type="ARBA" id="ARBA00023049"/>
    </source>
</evidence>
<dbReference type="OrthoDB" id="1859318at2"/>
<keyword evidence="1" id="KW-0482">Metalloprotease</keyword>